<organism evidence="2 3">
    <name type="scientific">Cellulophaga algicola (strain DSM 14237 / IC166 / ACAM 630)</name>
    <dbReference type="NCBI Taxonomy" id="688270"/>
    <lineage>
        <taxon>Bacteria</taxon>
        <taxon>Pseudomonadati</taxon>
        <taxon>Bacteroidota</taxon>
        <taxon>Flavobacteriia</taxon>
        <taxon>Flavobacteriales</taxon>
        <taxon>Flavobacteriaceae</taxon>
        <taxon>Cellulophaga</taxon>
    </lineage>
</organism>
<protein>
    <recommendedName>
        <fullName evidence="4">DUF4870 domain-containing protein</fullName>
    </recommendedName>
</protein>
<dbReference type="AlphaFoldDB" id="E6X7L9"/>
<evidence type="ECO:0000313" key="3">
    <source>
        <dbReference type="Proteomes" id="UP000008634"/>
    </source>
</evidence>
<sequence>MELNREKQAKNTAIIAYFTIVGAIIAVSMNNEPQYDFARYHTRQAFGLHLTFLAFAIFINLWGGAYAFYGLYIFYVILWGYGFTGALTGKKQEMPIVGPLYQKWFTFIK</sequence>
<reference evidence="2 3" key="1">
    <citation type="journal article" date="2010" name="Stand. Genomic Sci.">
        <title>Complete genome sequence of Cellulophaga algicola type strain (IC166).</title>
        <authorList>
            <person name="Abt B."/>
            <person name="Lu M."/>
            <person name="Misra M."/>
            <person name="Han C."/>
            <person name="Nolan M."/>
            <person name="Lucas S."/>
            <person name="Hammon N."/>
            <person name="Deshpande S."/>
            <person name="Cheng J.F."/>
            <person name="Tapia R."/>
            <person name="Goodwin L."/>
            <person name="Pitluck S."/>
            <person name="Liolios K."/>
            <person name="Pagani I."/>
            <person name="Ivanova N."/>
            <person name="Mavromatis K."/>
            <person name="Ovchinikova G."/>
            <person name="Pati A."/>
            <person name="Chen A."/>
            <person name="Palaniappan K."/>
            <person name="Land M."/>
            <person name="Hauser L."/>
            <person name="Chang Y.J."/>
            <person name="Jeffries C.D."/>
            <person name="Detter J.C."/>
            <person name="Brambilla E."/>
            <person name="Rohde M."/>
            <person name="Tindall B.J."/>
            <person name="Goker M."/>
            <person name="Woyke T."/>
            <person name="Bristow J."/>
            <person name="Eisen J.A."/>
            <person name="Markowitz V."/>
            <person name="Hugenholtz P."/>
            <person name="Kyrpides N.C."/>
            <person name="Klenk H.P."/>
            <person name="Lapidus A."/>
        </authorList>
    </citation>
    <scope>NUCLEOTIDE SEQUENCE [LARGE SCALE GENOMIC DNA]</scope>
    <source>
        <strain evidence="3">DSM 14237 / IC166 / ACAM 630</strain>
    </source>
</reference>
<evidence type="ECO:0000256" key="1">
    <source>
        <dbReference type="SAM" id="Phobius"/>
    </source>
</evidence>
<feature type="transmembrane region" description="Helical" evidence="1">
    <location>
        <begin position="50"/>
        <end position="81"/>
    </location>
</feature>
<dbReference type="KEGG" id="cao:Celal_3465"/>
<dbReference type="eggNOG" id="COG4818">
    <property type="taxonomic scope" value="Bacteria"/>
</dbReference>
<dbReference type="OrthoDB" id="6400719at2"/>
<dbReference type="RefSeq" id="WP_013552180.1">
    <property type="nucleotide sequence ID" value="NC_014934.1"/>
</dbReference>
<dbReference type="EMBL" id="CP002453">
    <property type="protein sequence ID" value="ADV50729.1"/>
    <property type="molecule type" value="Genomic_DNA"/>
</dbReference>
<evidence type="ECO:0008006" key="4">
    <source>
        <dbReference type="Google" id="ProtNLM"/>
    </source>
</evidence>
<name>E6X7L9_CELAD</name>
<dbReference type="HOGENOM" id="CLU_095018_2_0_10"/>
<feature type="transmembrane region" description="Helical" evidence="1">
    <location>
        <begin position="12"/>
        <end position="30"/>
    </location>
</feature>
<evidence type="ECO:0000313" key="2">
    <source>
        <dbReference type="EMBL" id="ADV50729.1"/>
    </source>
</evidence>
<dbReference type="Proteomes" id="UP000008634">
    <property type="component" value="Chromosome"/>
</dbReference>
<accession>E6X7L9</accession>
<keyword evidence="1" id="KW-0812">Transmembrane</keyword>
<proteinExistence type="predicted"/>
<keyword evidence="1" id="KW-0472">Membrane</keyword>
<dbReference type="STRING" id="688270.Celal_3465"/>
<gene>
    <name evidence="2" type="ordered locus">Celal_3465</name>
</gene>
<keyword evidence="3" id="KW-1185">Reference proteome</keyword>
<keyword evidence="1" id="KW-1133">Transmembrane helix</keyword>